<feature type="compositionally biased region" description="Basic and acidic residues" evidence="1">
    <location>
        <begin position="1"/>
        <end position="14"/>
    </location>
</feature>
<dbReference type="AlphaFoldDB" id="A0A8J2JIZ7"/>
<evidence type="ECO:0000256" key="1">
    <source>
        <dbReference type="SAM" id="MobiDB-lite"/>
    </source>
</evidence>
<sequence>LVNHERQNEYKTKSNSEVALRSFSNPTRVLPANSQPEPARP</sequence>
<accession>A0A8J2JIZ7</accession>
<evidence type="ECO:0000313" key="2">
    <source>
        <dbReference type="EMBL" id="CAG7720686.1"/>
    </source>
</evidence>
<evidence type="ECO:0000313" key="3">
    <source>
        <dbReference type="Proteomes" id="UP000708208"/>
    </source>
</evidence>
<gene>
    <name evidence="2" type="ORF">AFUS01_LOCUS9952</name>
</gene>
<feature type="region of interest" description="Disordered" evidence="1">
    <location>
        <begin position="1"/>
        <end position="41"/>
    </location>
</feature>
<name>A0A8J2JIZ7_9HEXA</name>
<reference evidence="2" key="1">
    <citation type="submission" date="2021-06" db="EMBL/GenBank/DDBJ databases">
        <authorList>
            <person name="Hodson N. C."/>
            <person name="Mongue J. A."/>
            <person name="Jaron S. K."/>
        </authorList>
    </citation>
    <scope>NUCLEOTIDE SEQUENCE</scope>
</reference>
<proteinExistence type="predicted"/>
<feature type="compositionally biased region" description="Polar residues" evidence="1">
    <location>
        <begin position="15"/>
        <end position="41"/>
    </location>
</feature>
<keyword evidence="3" id="KW-1185">Reference proteome</keyword>
<comment type="caution">
    <text evidence="2">The sequence shown here is derived from an EMBL/GenBank/DDBJ whole genome shotgun (WGS) entry which is preliminary data.</text>
</comment>
<dbReference type="Proteomes" id="UP000708208">
    <property type="component" value="Unassembled WGS sequence"/>
</dbReference>
<dbReference type="EMBL" id="CAJVCH010072735">
    <property type="protein sequence ID" value="CAG7720686.1"/>
    <property type="molecule type" value="Genomic_DNA"/>
</dbReference>
<organism evidence="2 3">
    <name type="scientific">Allacma fusca</name>
    <dbReference type="NCBI Taxonomy" id="39272"/>
    <lineage>
        <taxon>Eukaryota</taxon>
        <taxon>Metazoa</taxon>
        <taxon>Ecdysozoa</taxon>
        <taxon>Arthropoda</taxon>
        <taxon>Hexapoda</taxon>
        <taxon>Collembola</taxon>
        <taxon>Symphypleona</taxon>
        <taxon>Sminthuridae</taxon>
        <taxon>Allacma</taxon>
    </lineage>
</organism>
<feature type="non-terminal residue" evidence="2">
    <location>
        <position position="1"/>
    </location>
</feature>
<protein>
    <submittedName>
        <fullName evidence="2">Uncharacterized protein</fullName>
    </submittedName>
</protein>